<dbReference type="EMBL" id="CACRTG010000021">
    <property type="protein sequence ID" value="VYT19010.1"/>
    <property type="molecule type" value="Genomic_DNA"/>
</dbReference>
<dbReference type="AlphaFoldDB" id="A0A6N2UMY0"/>
<proteinExistence type="predicted"/>
<organism evidence="1">
    <name type="scientific">[Clostridium] nexile</name>
    <dbReference type="NCBI Taxonomy" id="29361"/>
    <lineage>
        <taxon>Bacteria</taxon>
        <taxon>Bacillati</taxon>
        <taxon>Bacillota</taxon>
        <taxon>Clostridia</taxon>
        <taxon>Lachnospirales</taxon>
        <taxon>Lachnospiraceae</taxon>
        <taxon>Tyzzerella</taxon>
    </lineage>
</organism>
<evidence type="ECO:0000313" key="1">
    <source>
        <dbReference type="EMBL" id="VYT19010.1"/>
    </source>
</evidence>
<name>A0A6N2UMY0_9FIRM</name>
<gene>
    <name evidence="1" type="ORF">CNLFYP112_02177</name>
</gene>
<accession>A0A6N2UMY0</accession>
<protein>
    <submittedName>
        <fullName evidence="1">Uncharacterized protein</fullName>
    </submittedName>
</protein>
<reference evidence="1" key="1">
    <citation type="submission" date="2019-11" db="EMBL/GenBank/DDBJ databases">
        <authorList>
            <person name="Feng L."/>
        </authorList>
    </citation>
    <scope>NUCLEOTIDE SEQUENCE</scope>
    <source>
        <strain evidence="1">CnexileLFYP112</strain>
    </source>
</reference>
<sequence>MNNKIYYHYCSVDTFYNILQTDIIRFGNPLKMNDSAESIWFPAMVKDFLKVGLMMLK</sequence>